<dbReference type="STRING" id="394193.SAMN04489732_1512"/>
<evidence type="ECO:0000256" key="6">
    <source>
        <dbReference type="PROSITE-ProRule" id="PRU01373"/>
    </source>
</evidence>
<evidence type="ECO:0000256" key="8">
    <source>
        <dbReference type="SAM" id="Phobius"/>
    </source>
</evidence>
<keyword evidence="8" id="KW-1133">Transmembrane helix</keyword>
<evidence type="ECO:0000256" key="3">
    <source>
        <dbReference type="ARBA" id="ARBA00022960"/>
    </source>
</evidence>
<evidence type="ECO:0000256" key="4">
    <source>
        <dbReference type="ARBA" id="ARBA00022984"/>
    </source>
</evidence>
<dbReference type="InterPro" id="IPR038063">
    <property type="entry name" value="Transpep_catalytic_dom"/>
</dbReference>
<dbReference type="Proteomes" id="UP000198582">
    <property type="component" value="Unassembled WGS sequence"/>
</dbReference>
<accession>A0A1H8YQN8</accession>
<dbReference type="AlphaFoldDB" id="A0A1H8YQN8"/>
<keyword evidence="8" id="KW-0812">Transmembrane</keyword>
<keyword evidence="11" id="KW-1185">Reference proteome</keyword>
<feature type="compositionally biased region" description="Polar residues" evidence="7">
    <location>
        <begin position="1"/>
        <end position="12"/>
    </location>
</feature>
<sequence length="331" mass="33740">MNSEDGGQTPQRDQLGPEQDASLGPTPPSGVRSSTEPPSGDRNRRTGLLLAAALAVVVALVAIIALASGGESTPLAGPVTDTTATAEADAGDTGEQIVAPQDVTAAALAALPQSTTFTTVTGAPADPAPTARTSGRIVHPTTTVAVFAAPGSAPIAALPPQQHFAELATDTKVPVIAEQPGWAQVLLPSRPNGSTGWVYLEDPAVTTEHSRYRIAVDREHFALTLFENDAQIGRWTIGVGKAGAVTPAGRTFVLSSILEDHPTFSPVVLPLGAHSDTHTTFGGGPGTVGIHTWPTATVFGQASSDGCVRIPPDALDVISTTVPLGSVVDIT</sequence>
<reference evidence="10 11" key="1">
    <citation type="submission" date="2016-10" db="EMBL/GenBank/DDBJ databases">
        <authorList>
            <person name="de Groot N.N."/>
        </authorList>
    </citation>
    <scope>NUCLEOTIDE SEQUENCE [LARGE SCALE GENOMIC DNA]</scope>
    <source>
        <strain evidence="10 11">DSM 44993</strain>
    </source>
</reference>
<feature type="region of interest" description="Disordered" evidence="7">
    <location>
        <begin position="1"/>
        <end position="44"/>
    </location>
</feature>
<feature type="active site" description="Proton donor/acceptor" evidence="6">
    <location>
        <position position="291"/>
    </location>
</feature>
<dbReference type="GO" id="GO:0018104">
    <property type="term" value="P:peptidoglycan-protein cross-linking"/>
    <property type="evidence" value="ECO:0007669"/>
    <property type="project" value="TreeGrafter"/>
</dbReference>
<evidence type="ECO:0000256" key="5">
    <source>
        <dbReference type="ARBA" id="ARBA00023316"/>
    </source>
</evidence>
<evidence type="ECO:0000259" key="9">
    <source>
        <dbReference type="PROSITE" id="PS52029"/>
    </source>
</evidence>
<dbReference type="GO" id="GO:0005576">
    <property type="term" value="C:extracellular region"/>
    <property type="evidence" value="ECO:0007669"/>
    <property type="project" value="TreeGrafter"/>
</dbReference>
<dbReference type="RefSeq" id="WP_218157027.1">
    <property type="nucleotide sequence ID" value="NZ_FOEF01000051.1"/>
</dbReference>
<proteinExistence type="predicted"/>
<evidence type="ECO:0000256" key="1">
    <source>
        <dbReference type="ARBA" id="ARBA00004752"/>
    </source>
</evidence>
<evidence type="ECO:0000313" key="11">
    <source>
        <dbReference type="Proteomes" id="UP000198582"/>
    </source>
</evidence>
<evidence type="ECO:0000313" key="10">
    <source>
        <dbReference type="EMBL" id="SEP54500.1"/>
    </source>
</evidence>
<feature type="domain" description="L,D-TPase catalytic" evidence="9">
    <location>
        <begin position="212"/>
        <end position="331"/>
    </location>
</feature>
<dbReference type="InterPro" id="IPR050979">
    <property type="entry name" value="LD-transpeptidase"/>
</dbReference>
<dbReference type="PROSITE" id="PS52029">
    <property type="entry name" value="LD_TPASE"/>
    <property type="match status" value="1"/>
</dbReference>
<keyword evidence="4 6" id="KW-0573">Peptidoglycan synthesis</keyword>
<feature type="transmembrane region" description="Helical" evidence="8">
    <location>
        <begin position="48"/>
        <end position="67"/>
    </location>
</feature>
<organism evidence="10 11">
    <name type="scientific">Amycolatopsis saalfeldensis</name>
    <dbReference type="NCBI Taxonomy" id="394193"/>
    <lineage>
        <taxon>Bacteria</taxon>
        <taxon>Bacillati</taxon>
        <taxon>Actinomycetota</taxon>
        <taxon>Actinomycetes</taxon>
        <taxon>Pseudonocardiales</taxon>
        <taxon>Pseudonocardiaceae</taxon>
        <taxon>Amycolatopsis</taxon>
    </lineage>
</organism>
<comment type="pathway">
    <text evidence="1 6">Cell wall biogenesis; peptidoglycan biosynthesis.</text>
</comment>
<dbReference type="PANTHER" id="PTHR30582">
    <property type="entry name" value="L,D-TRANSPEPTIDASE"/>
    <property type="match status" value="1"/>
</dbReference>
<dbReference type="Pfam" id="PF03734">
    <property type="entry name" value="YkuD"/>
    <property type="match status" value="1"/>
</dbReference>
<evidence type="ECO:0000256" key="2">
    <source>
        <dbReference type="ARBA" id="ARBA00022679"/>
    </source>
</evidence>
<dbReference type="InterPro" id="IPR005490">
    <property type="entry name" value="LD_TPept_cat_dom"/>
</dbReference>
<dbReference type="Gene3D" id="2.40.440.10">
    <property type="entry name" value="L,D-transpeptidase catalytic domain-like"/>
    <property type="match status" value="1"/>
</dbReference>
<keyword evidence="2" id="KW-0808">Transferase</keyword>
<dbReference type="PANTHER" id="PTHR30582:SF2">
    <property type="entry name" value="L,D-TRANSPEPTIDASE YCIB-RELATED"/>
    <property type="match status" value="1"/>
</dbReference>
<dbReference type="GO" id="GO:0071972">
    <property type="term" value="F:peptidoglycan L,D-transpeptidase activity"/>
    <property type="evidence" value="ECO:0007669"/>
    <property type="project" value="TreeGrafter"/>
</dbReference>
<name>A0A1H8YQN8_9PSEU</name>
<dbReference type="SUPFAM" id="SSF141523">
    <property type="entry name" value="L,D-transpeptidase catalytic domain-like"/>
    <property type="match status" value="1"/>
</dbReference>
<protein>
    <submittedName>
        <fullName evidence="10">L,D-transpeptidase catalytic domain</fullName>
    </submittedName>
</protein>
<dbReference type="GO" id="GO:0071555">
    <property type="term" value="P:cell wall organization"/>
    <property type="evidence" value="ECO:0007669"/>
    <property type="project" value="UniProtKB-UniRule"/>
</dbReference>
<gene>
    <name evidence="10" type="ORF">SAMN04489732_1512</name>
</gene>
<dbReference type="UniPathway" id="UPA00219"/>
<dbReference type="EMBL" id="FOEF01000051">
    <property type="protein sequence ID" value="SEP54500.1"/>
    <property type="molecule type" value="Genomic_DNA"/>
</dbReference>
<dbReference type="GO" id="GO:0008360">
    <property type="term" value="P:regulation of cell shape"/>
    <property type="evidence" value="ECO:0007669"/>
    <property type="project" value="UniProtKB-UniRule"/>
</dbReference>
<evidence type="ECO:0000256" key="7">
    <source>
        <dbReference type="SAM" id="MobiDB-lite"/>
    </source>
</evidence>
<dbReference type="GO" id="GO:0016740">
    <property type="term" value="F:transferase activity"/>
    <property type="evidence" value="ECO:0007669"/>
    <property type="project" value="UniProtKB-KW"/>
</dbReference>
<keyword evidence="3 6" id="KW-0133">Cell shape</keyword>
<keyword evidence="5 6" id="KW-0961">Cell wall biogenesis/degradation</keyword>
<feature type="active site" description="Nucleophile" evidence="6">
    <location>
        <position position="307"/>
    </location>
</feature>
<keyword evidence="8" id="KW-0472">Membrane</keyword>
<dbReference type="CDD" id="cd16913">
    <property type="entry name" value="YkuD_like"/>
    <property type="match status" value="1"/>
</dbReference>